<dbReference type="EMBL" id="WHWC01000223">
    <property type="protein sequence ID" value="KAG8362880.1"/>
    <property type="molecule type" value="Genomic_DNA"/>
</dbReference>
<name>A0AAV6W7B0_9LAMI</name>
<comment type="caution">
    <text evidence="1">The sequence shown here is derived from an EMBL/GenBank/DDBJ whole genome shotgun (WGS) entry which is preliminary data.</text>
</comment>
<evidence type="ECO:0000313" key="2">
    <source>
        <dbReference type="Proteomes" id="UP000826271"/>
    </source>
</evidence>
<evidence type="ECO:0000313" key="1">
    <source>
        <dbReference type="EMBL" id="KAG8362880.1"/>
    </source>
</evidence>
<accession>A0AAV6W7B0</accession>
<reference evidence="1" key="1">
    <citation type="submission" date="2019-10" db="EMBL/GenBank/DDBJ databases">
        <authorList>
            <person name="Zhang R."/>
            <person name="Pan Y."/>
            <person name="Wang J."/>
            <person name="Ma R."/>
            <person name="Yu S."/>
        </authorList>
    </citation>
    <scope>NUCLEOTIDE SEQUENCE</scope>
    <source>
        <strain evidence="1">LA-IB0</strain>
        <tissue evidence="1">Leaf</tissue>
    </source>
</reference>
<proteinExistence type="predicted"/>
<dbReference type="AlphaFoldDB" id="A0AAV6W7B0"/>
<protein>
    <submittedName>
        <fullName evidence="1">Uncharacterized protein</fullName>
    </submittedName>
</protein>
<gene>
    <name evidence="1" type="ORF">BUALT_BualtUnG0028100</name>
</gene>
<keyword evidence="2" id="KW-1185">Reference proteome</keyword>
<organism evidence="1 2">
    <name type="scientific">Buddleja alternifolia</name>
    <dbReference type="NCBI Taxonomy" id="168488"/>
    <lineage>
        <taxon>Eukaryota</taxon>
        <taxon>Viridiplantae</taxon>
        <taxon>Streptophyta</taxon>
        <taxon>Embryophyta</taxon>
        <taxon>Tracheophyta</taxon>
        <taxon>Spermatophyta</taxon>
        <taxon>Magnoliopsida</taxon>
        <taxon>eudicotyledons</taxon>
        <taxon>Gunneridae</taxon>
        <taxon>Pentapetalae</taxon>
        <taxon>asterids</taxon>
        <taxon>lamiids</taxon>
        <taxon>Lamiales</taxon>
        <taxon>Scrophulariaceae</taxon>
        <taxon>Buddlejeae</taxon>
        <taxon>Buddleja</taxon>
    </lineage>
</organism>
<dbReference type="Proteomes" id="UP000826271">
    <property type="component" value="Unassembled WGS sequence"/>
</dbReference>
<sequence>MLKGGQNLCLGDTAQPAIHGDDPSRWMSKFKEMIRAVRFRAKMGHVGAENGVAQANGQHGKRTTRGSERRMTQLEMMIVEERALRESGDQYTNTQLGNMAQMQENMQASVVAMENIQKMMQQQLQTIAEQMQVYNRNKSVLGDGLTEIHGDDPSRWMSKFKDLIQTVRFRAKMGHVGVENGVVQVNGQHGKRTTRGSERRMIQLGKKEEMSTKFGTS</sequence>